<keyword evidence="1" id="KW-1133">Transmembrane helix</keyword>
<proteinExistence type="predicted"/>
<keyword evidence="1" id="KW-0812">Transmembrane</keyword>
<feature type="transmembrane region" description="Helical" evidence="1">
    <location>
        <begin position="12"/>
        <end position="29"/>
    </location>
</feature>
<accession>A0A3E3E6C7</accession>
<name>A0A3E3E6C7_9FIRM</name>
<evidence type="ECO:0000313" key="2">
    <source>
        <dbReference type="EMBL" id="RGD76469.1"/>
    </source>
</evidence>
<feature type="transmembrane region" description="Helical" evidence="1">
    <location>
        <begin position="67"/>
        <end position="86"/>
    </location>
</feature>
<comment type="caution">
    <text evidence="2">The sequence shown here is derived from an EMBL/GenBank/DDBJ whole genome shotgun (WGS) entry which is preliminary data.</text>
</comment>
<evidence type="ECO:0000256" key="1">
    <source>
        <dbReference type="SAM" id="Phobius"/>
    </source>
</evidence>
<protein>
    <recommendedName>
        <fullName evidence="4">DUF4181 domain-containing protein</fullName>
    </recommendedName>
</protein>
<gene>
    <name evidence="2" type="ORF">DXC78_06300</name>
</gene>
<dbReference type="AlphaFoldDB" id="A0A3E3E6C7"/>
<dbReference type="EMBL" id="QUSK01000012">
    <property type="protein sequence ID" value="RGD76469.1"/>
    <property type="molecule type" value="Genomic_DNA"/>
</dbReference>
<sequence>MKRKPQFNLETIEVILTITLMVFICVNVKTHWIPFYIVNALLILFLLLLVVIRGIEYHKYKKNKEGFSLLVIWIFMFFFQLILQFWF</sequence>
<dbReference type="Proteomes" id="UP000260721">
    <property type="component" value="Unassembled WGS sequence"/>
</dbReference>
<feature type="transmembrane region" description="Helical" evidence="1">
    <location>
        <begin position="35"/>
        <end position="55"/>
    </location>
</feature>
<evidence type="ECO:0008006" key="4">
    <source>
        <dbReference type="Google" id="ProtNLM"/>
    </source>
</evidence>
<organism evidence="2 3">
    <name type="scientific">Faecalicoccus pleomorphus</name>
    <dbReference type="NCBI Taxonomy" id="1323"/>
    <lineage>
        <taxon>Bacteria</taxon>
        <taxon>Bacillati</taxon>
        <taxon>Bacillota</taxon>
        <taxon>Erysipelotrichia</taxon>
        <taxon>Erysipelotrichales</taxon>
        <taxon>Erysipelotrichaceae</taxon>
        <taxon>Faecalicoccus</taxon>
    </lineage>
</organism>
<keyword evidence="1" id="KW-0472">Membrane</keyword>
<evidence type="ECO:0000313" key="3">
    <source>
        <dbReference type="Proteomes" id="UP000260721"/>
    </source>
</evidence>
<reference evidence="2 3" key="1">
    <citation type="submission" date="2018-08" db="EMBL/GenBank/DDBJ databases">
        <title>A genome reference for cultivated species of the human gut microbiota.</title>
        <authorList>
            <person name="Zou Y."/>
            <person name="Xue W."/>
            <person name="Luo G."/>
        </authorList>
    </citation>
    <scope>NUCLEOTIDE SEQUENCE [LARGE SCALE GENOMIC DNA]</scope>
    <source>
        <strain evidence="2 3">TF08-11</strain>
    </source>
</reference>